<dbReference type="AlphaFoldDB" id="A0A368G6K4"/>
<sequence>MWAIAIAVAALYTSTEAKIYYRISHYMPRPFLAKVPWRDVDEFYELIEARNITHRETREKVLEWGEKYGIKEEMKEFYNKHQKIGEERGKKVIALLENAAKAYREYLALYDDTKTLKQIGEDKKKMRNKIPKEYTLFAFASKIVDLPSTVGYPIIKKTRF</sequence>
<evidence type="ECO:0000259" key="2">
    <source>
        <dbReference type="Pfam" id="PF02520"/>
    </source>
</evidence>
<dbReference type="InterPro" id="IPR003677">
    <property type="entry name" value="ANIS5_cation-bd"/>
</dbReference>
<feature type="chain" id="PRO_5016976172" description="SXP/RAL-2 family protein Ani s 5-like cation-binding domain-containing protein" evidence="1">
    <location>
        <begin position="18"/>
        <end position="160"/>
    </location>
</feature>
<feature type="domain" description="SXP/RAL-2 family protein Ani s 5-like cation-binding" evidence="2">
    <location>
        <begin position="41"/>
        <end position="141"/>
    </location>
</feature>
<dbReference type="EMBL" id="JOJR01000311">
    <property type="protein sequence ID" value="RCN39972.1"/>
    <property type="molecule type" value="Genomic_DNA"/>
</dbReference>
<keyword evidence="1" id="KW-0732">Signal</keyword>
<organism evidence="3 4">
    <name type="scientific">Ancylostoma caninum</name>
    <name type="common">Dog hookworm</name>
    <dbReference type="NCBI Taxonomy" id="29170"/>
    <lineage>
        <taxon>Eukaryota</taxon>
        <taxon>Metazoa</taxon>
        <taxon>Ecdysozoa</taxon>
        <taxon>Nematoda</taxon>
        <taxon>Chromadorea</taxon>
        <taxon>Rhabditida</taxon>
        <taxon>Rhabditina</taxon>
        <taxon>Rhabditomorpha</taxon>
        <taxon>Strongyloidea</taxon>
        <taxon>Ancylostomatidae</taxon>
        <taxon>Ancylostomatinae</taxon>
        <taxon>Ancylostoma</taxon>
    </lineage>
</organism>
<dbReference type="STRING" id="29170.A0A368G6K4"/>
<evidence type="ECO:0000256" key="1">
    <source>
        <dbReference type="SAM" id="SignalP"/>
    </source>
</evidence>
<accession>A0A368G6K4</accession>
<evidence type="ECO:0000313" key="3">
    <source>
        <dbReference type="EMBL" id="RCN39972.1"/>
    </source>
</evidence>
<feature type="signal peptide" evidence="1">
    <location>
        <begin position="1"/>
        <end position="17"/>
    </location>
</feature>
<keyword evidence="4" id="KW-1185">Reference proteome</keyword>
<reference evidence="3 4" key="1">
    <citation type="submission" date="2014-10" db="EMBL/GenBank/DDBJ databases">
        <title>Draft genome of the hookworm Ancylostoma caninum.</title>
        <authorList>
            <person name="Mitreva M."/>
        </authorList>
    </citation>
    <scope>NUCLEOTIDE SEQUENCE [LARGE SCALE GENOMIC DNA]</scope>
    <source>
        <strain evidence="3 4">Baltimore</strain>
    </source>
</reference>
<dbReference type="Proteomes" id="UP000252519">
    <property type="component" value="Unassembled WGS sequence"/>
</dbReference>
<dbReference type="Pfam" id="PF02520">
    <property type="entry name" value="ANIS5_cation-bd"/>
    <property type="match status" value="1"/>
</dbReference>
<name>A0A368G6K4_ANCCA</name>
<comment type="caution">
    <text evidence="3">The sequence shown here is derived from an EMBL/GenBank/DDBJ whole genome shotgun (WGS) entry which is preliminary data.</text>
</comment>
<protein>
    <recommendedName>
        <fullName evidence="2">SXP/RAL-2 family protein Ani s 5-like cation-binding domain-containing protein</fullName>
    </recommendedName>
</protein>
<gene>
    <name evidence="3" type="ORF">ANCCAN_14113</name>
</gene>
<evidence type="ECO:0000313" key="4">
    <source>
        <dbReference type="Proteomes" id="UP000252519"/>
    </source>
</evidence>
<dbReference type="OrthoDB" id="5882935at2759"/>
<proteinExistence type="predicted"/>